<sequence length="203" mass="22386">MHVMNYYTEHRYLEPRDLTPARTPERYAAVVGTAVLSTEHEITGRDGEHWQFYVDTGNGVRYQVDVNIQSSDGEATEMYVGAENLDPAGVTPDEPFGSPQYGIFPAALSYAGIGLADAMFQSVDSVRIRQQLEAALAQSSFVAVYGFVFDDGGARGKGIHETHLNVAHTDEDGALAVYSKDANGQPQRTWFFFKFAEDHIAAR</sequence>
<evidence type="ECO:0000313" key="1">
    <source>
        <dbReference type="EMBL" id="PMS16315.1"/>
    </source>
</evidence>
<name>A0A2N7VGP2_9BURK</name>
<gene>
    <name evidence="1" type="ORF">C0Z18_23735</name>
</gene>
<dbReference type="AlphaFoldDB" id="A0A2N7VGP2"/>
<dbReference type="Proteomes" id="UP000235616">
    <property type="component" value="Unassembled WGS sequence"/>
</dbReference>
<protein>
    <submittedName>
        <fullName evidence="1">Uncharacterized protein</fullName>
    </submittedName>
</protein>
<comment type="caution">
    <text evidence="1">The sequence shown here is derived from an EMBL/GenBank/DDBJ whole genome shotgun (WGS) entry which is preliminary data.</text>
</comment>
<accession>A0A2N7VGP2</accession>
<organism evidence="1 2">
    <name type="scientific">Trinickia dabaoshanensis</name>
    <dbReference type="NCBI Taxonomy" id="564714"/>
    <lineage>
        <taxon>Bacteria</taxon>
        <taxon>Pseudomonadati</taxon>
        <taxon>Pseudomonadota</taxon>
        <taxon>Betaproteobacteria</taxon>
        <taxon>Burkholderiales</taxon>
        <taxon>Burkholderiaceae</taxon>
        <taxon>Trinickia</taxon>
    </lineage>
</organism>
<keyword evidence="2" id="KW-1185">Reference proteome</keyword>
<evidence type="ECO:0000313" key="2">
    <source>
        <dbReference type="Proteomes" id="UP000235616"/>
    </source>
</evidence>
<reference evidence="1 2" key="1">
    <citation type="submission" date="2018-01" db="EMBL/GenBank/DDBJ databases">
        <title>Whole genome analyses suggest that Burkholderia sensu lato contains two further novel genera in the rhizoxinica-symbiotica group Mycetohabitans gen. nov., and Trinickia gen. nov.: implications for the evolution of diazotrophy and nodulation in the Burkholderiaceae.</title>
        <authorList>
            <person name="Estrada-de los Santos P."/>
            <person name="Palmer M."/>
            <person name="Chavez-Ramirez B."/>
            <person name="Beukes C."/>
            <person name="Steenkamp E.T."/>
            <person name="Hirsch A.M."/>
            <person name="Manyaka P."/>
            <person name="Maluk M."/>
            <person name="Lafos M."/>
            <person name="Crook M."/>
            <person name="Gross E."/>
            <person name="Simon M.F."/>
            <person name="Bueno dos Reis Junior F."/>
            <person name="Poole P.S."/>
            <person name="Venter S.N."/>
            <person name="James E.K."/>
        </authorList>
    </citation>
    <scope>NUCLEOTIDE SEQUENCE [LARGE SCALE GENOMIC DNA]</scope>
    <source>
        <strain evidence="1 2">GIMN1.004</strain>
    </source>
</reference>
<proteinExistence type="predicted"/>
<dbReference type="EMBL" id="PNYA01000025">
    <property type="protein sequence ID" value="PMS16315.1"/>
    <property type="molecule type" value="Genomic_DNA"/>
</dbReference>